<evidence type="ECO:0000256" key="1">
    <source>
        <dbReference type="SAM" id="MobiDB-lite"/>
    </source>
</evidence>
<dbReference type="Pfam" id="PF00496">
    <property type="entry name" value="SBP_bac_5"/>
    <property type="match status" value="1"/>
</dbReference>
<feature type="compositionally biased region" description="Low complexity" evidence="1">
    <location>
        <begin position="26"/>
        <end position="38"/>
    </location>
</feature>
<dbReference type="PANTHER" id="PTHR30290:SF83">
    <property type="entry name" value="ABC TRANSPORTER SUBSTRATE-BINDING PROTEIN"/>
    <property type="match status" value="1"/>
</dbReference>
<protein>
    <submittedName>
        <fullName evidence="4">ABC-type oligopeptide transport system substrate-binding subunit</fullName>
    </submittedName>
</protein>
<organism evidence="4 5">
    <name type="scientific">Corynebacterium guangdongense</name>
    <dbReference type="NCBI Taxonomy" id="1783348"/>
    <lineage>
        <taxon>Bacteria</taxon>
        <taxon>Bacillati</taxon>
        <taxon>Actinomycetota</taxon>
        <taxon>Actinomycetes</taxon>
        <taxon>Mycobacteriales</taxon>
        <taxon>Corynebacteriaceae</taxon>
        <taxon>Corynebacterium</taxon>
    </lineage>
</organism>
<evidence type="ECO:0000313" key="4">
    <source>
        <dbReference type="EMBL" id="MDR7329004.1"/>
    </source>
</evidence>
<keyword evidence="5" id="KW-1185">Reference proteome</keyword>
<evidence type="ECO:0000313" key="5">
    <source>
        <dbReference type="Proteomes" id="UP001180840"/>
    </source>
</evidence>
<feature type="domain" description="Solute-binding protein family 5" evidence="3">
    <location>
        <begin position="87"/>
        <end position="172"/>
    </location>
</feature>
<dbReference type="SUPFAM" id="SSF53850">
    <property type="entry name" value="Periplasmic binding protein-like II"/>
    <property type="match status" value="1"/>
</dbReference>
<feature type="signal peptide" evidence="2">
    <location>
        <begin position="1"/>
        <end position="21"/>
    </location>
</feature>
<proteinExistence type="predicted"/>
<accession>A0ABU1ZVN9</accession>
<reference evidence="4" key="1">
    <citation type="submission" date="2023-07" db="EMBL/GenBank/DDBJ databases">
        <title>Sequencing the genomes of 1000 actinobacteria strains.</title>
        <authorList>
            <person name="Klenk H.-P."/>
        </authorList>
    </citation>
    <scope>NUCLEOTIDE SEQUENCE</scope>
    <source>
        <strain evidence="4">DSM 107476</strain>
    </source>
</reference>
<feature type="region of interest" description="Disordered" evidence="1">
    <location>
        <begin position="26"/>
        <end position="59"/>
    </location>
</feature>
<dbReference type="PROSITE" id="PS51257">
    <property type="entry name" value="PROKAR_LIPOPROTEIN"/>
    <property type="match status" value="1"/>
</dbReference>
<name>A0ABU1ZVN9_9CORY</name>
<evidence type="ECO:0000259" key="3">
    <source>
        <dbReference type="Pfam" id="PF00496"/>
    </source>
</evidence>
<dbReference type="InterPro" id="IPR039424">
    <property type="entry name" value="SBP_5"/>
</dbReference>
<keyword evidence="2" id="KW-0732">Signal</keyword>
<sequence length="173" mass="18188">MHLRKSIALLAAAATTLSLVACSDSSDSSGDAAANGDSGATGGDNYVTSKGSEPQNPLIPADTNEVGGGNIIDQIFAGLVYYDAEGEVHNEVAESIETEDNQNYTVTIKEGQVFSDGSPVTAANFVDSWNYAVENSLLSAYFFEPIKGYSEEGGQAMEGLQVVDDQTFTIELN</sequence>
<dbReference type="Proteomes" id="UP001180840">
    <property type="component" value="Unassembled WGS sequence"/>
</dbReference>
<dbReference type="EMBL" id="JAVDXZ010000001">
    <property type="protein sequence ID" value="MDR7329004.1"/>
    <property type="molecule type" value="Genomic_DNA"/>
</dbReference>
<gene>
    <name evidence="4" type="ORF">J2S39_000680</name>
</gene>
<dbReference type="PANTHER" id="PTHR30290">
    <property type="entry name" value="PERIPLASMIC BINDING COMPONENT OF ABC TRANSPORTER"/>
    <property type="match status" value="1"/>
</dbReference>
<dbReference type="Gene3D" id="3.40.190.10">
    <property type="entry name" value="Periplasmic binding protein-like II"/>
    <property type="match status" value="1"/>
</dbReference>
<dbReference type="InterPro" id="IPR000914">
    <property type="entry name" value="SBP_5_dom"/>
</dbReference>
<feature type="compositionally biased region" description="Polar residues" evidence="1">
    <location>
        <begin position="46"/>
        <end position="55"/>
    </location>
</feature>
<dbReference type="Gene3D" id="3.90.76.10">
    <property type="entry name" value="Dipeptide-binding Protein, Domain 1"/>
    <property type="match status" value="1"/>
</dbReference>
<comment type="caution">
    <text evidence="4">The sequence shown here is derived from an EMBL/GenBank/DDBJ whole genome shotgun (WGS) entry which is preliminary data.</text>
</comment>
<evidence type="ECO:0000256" key="2">
    <source>
        <dbReference type="SAM" id="SignalP"/>
    </source>
</evidence>
<feature type="chain" id="PRO_5046550327" evidence="2">
    <location>
        <begin position="22"/>
        <end position="173"/>
    </location>
</feature>